<proteinExistence type="predicted"/>
<reference evidence="2" key="1">
    <citation type="journal article" date="2007" name="J. Bacteriol.">
        <title>Comparative genome analysis of four magnetotactic bacteria reveals a complex set of group-specific genes implicated in magnetosome biomineralization and function.</title>
        <authorList>
            <person name="Richter M."/>
            <person name="Kube M."/>
            <person name="Bazylinski D.A."/>
            <person name="Lombardot T."/>
            <person name="Gloeckner F.O."/>
            <person name="Reinhardt R."/>
            <person name="Schueler D."/>
        </authorList>
    </citation>
    <scope>NUCLEOTIDE SEQUENCE</scope>
    <source>
        <strain evidence="2">MSR-1</strain>
    </source>
</reference>
<protein>
    <recommendedName>
        <fullName evidence="3">Porin domain-containing protein</fullName>
    </recommendedName>
</protein>
<name>A4U2M8_9PROT</name>
<feature type="signal peptide" evidence="1">
    <location>
        <begin position="1"/>
        <end position="27"/>
    </location>
</feature>
<evidence type="ECO:0000313" key="2">
    <source>
        <dbReference type="EMBL" id="CAM77135.1"/>
    </source>
</evidence>
<keyword evidence="1" id="KW-0732">Signal</keyword>
<organism evidence="2">
    <name type="scientific">Magnetospirillum gryphiswaldense</name>
    <dbReference type="NCBI Taxonomy" id="55518"/>
    <lineage>
        <taxon>Bacteria</taxon>
        <taxon>Pseudomonadati</taxon>
        <taxon>Pseudomonadota</taxon>
        <taxon>Alphaproteobacteria</taxon>
        <taxon>Rhodospirillales</taxon>
        <taxon>Rhodospirillaceae</taxon>
        <taxon>Magnetospirillum</taxon>
    </lineage>
</organism>
<sequence length="209" mass="20889">MLHCQKPMIRSTAALMLCLLAATPAWGGDAVRPRLVPGGNSPALPSLADENRVAVYSLGGFSLGTLSAPAASTPGLSLAGGDGMVVGGYTAYSGDWLRLSTSLVSGGGVGTADFTASQMVSPLGVDGIAALSLGYQWTQSGAFSLNPAQMGVSVGSLGAANDLSLSLSFTHDVTPSFSMGGFAAASRGEDEASKANSGLHFGAGLELKF</sequence>
<feature type="chain" id="PRO_5002674363" description="Porin domain-containing protein" evidence="1">
    <location>
        <begin position="28"/>
        <end position="209"/>
    </location>
</feature>
<dbReference type="EMBL" id="CU459003">
    <property type="protein sequence ID" value="CAM77135.1"/>
    <property type="molecule type" value="Genomic_DNA"/>
</dbReference>
<gene>
    <name evidence="2" type="ORF">MGR_1846</name>
</gene>
<evidence type="ECO:0008006" key="3">
    <source>
        <dbReference type="Google" id="ProtNLM"/>
    </source>
</evidence>
<dbReference type="AlphaFoldDB" id="A4U2M8"/>
<evidence type="ECO:0000256" key="1">
    <source>
        <dbReference type="SAM" id="SignalP"/>
    </source>
</evidence>
<accession>A4U2M8</accession>